<keyword evidence="1" id="KW-1133">Transmembrane helix</keyword>
<sequence>MVISFMIINNYFDKKYIELTEDKLIFYRFFGNQTLELKKIRGAYMDDKYNIKILYGKKVKSYRVVNISEGDKPLLKVLIEILNNDKTVFFSENKNLSPWIFGCYIVPMTINNLMDFKSIYSCIFWIIIAIGMIISIYDATYYSNNIFIYNNNLIIVENRLGKNKEYYPNKDKYKFEYNISNYTYSFKPSKNKTIVIPSNITYPVYYKEKLVELYNISNNM</sequence>
<dbReference type="EMBL" id="FNJM01000011">
    <property type="protein sequence ID" value="SDP67079.1"/>
    <property type="molecule type" value="Genomic_DNA"/>
</dbReference>
<evidence type="ECO:0000313" key="2">
    <source>
        <dbReference type="EMBL" id="SDP67079.1"/>
    </source>
</evidence>
<dbReference type="AlphaFoldDB" id="A0A1H0ULK4"/>
<feature type="transmembrane region" description="Helical" evidence="1">
    <location>
        <begin position="118"/>
        <end position="137"/>
    </location>
</feature>
<evidence type="ECO:0000313" key="3">
    <source>
        <dbReference type="Proteomes" id="UP000198597"/>
    </source>
</evidence>
<keyword evidence="1" id="KW-0812">Transmembrane</keyword>
<evidence type="ECO:0000256" key="1">
    <source>
        <dbReference type="SAM" id="Phobius"/>
    </source>
</evidence>
<protein>
    <submittedName>
        <fullName evidence="2">Uncharacterized protein</fullName>
    </submittedName>
</protein>
<keyword evidence="3" id="KW-1185">Reference proteome</keyword>
<proteinExistence type="predicted"/>
<dbReference type="STRING" id="94869.SAMN04488529_11175"/>
<gene>
    <name evidence="2" type="ORF">SAMN04488529_11175</name>
</gene>
<dbReference type="OrthoDB" id="1944627at2"/>
<accession>A0A1H0ULK4</accession>
<keyword evidence="1" id="KW-0472">Membrane</keyword>
<organism evidence="2 3">
    <name type="scientific">Clostridium gasigenes</name>
    <dbReference type="NCBI Taxonomy" id="94869"/>
    <lineage>
        <taxon>Bacteria</taxon>
        <taxon>Bacillati</taxon>
        <taxon>Bacillota</taxon>
        <taxon>Clostridia</taxon>
        <taxon>Eubacteriales</taxon>
        <taxon>Clostridiaceae</taxon>
        <taxon>Clostridium</taxon>
    </lineage>
</organism>
<dbReference type="Proteomes" id="UP000198597">
    <property type="component" value="Unassembled WGS sequence"/>
</dbReference>
<name>A0A1H0ULK4_9CLOT</name>
<reference evidence="2 3" key="1">
    <citation type="submission" date="2016-10" db="EMBL/GenBank/DDBJ databases">
        <authorList>
            <person name="de Groot N.N."/>
        </authorList>
    </citation>
    <scope>NUCLEOTIDE SEQUENCE [LARGE SCALE GENOMIC DNA]</scope>
    <source>
        <strain evidence="2 3">DSM 12272</strain>
    </source>
</reference>
<dbReference type="RefSeq" id="WP_089971652.1">
    <property type="nucleotide sequence ID" value="NZ_FNJM01000011.1"/>
</dbReference>